<accession>A0A231GVJ7</accession>
<protein>
    <recommendedName>
        <fullName evidence="7">Transposase IS4-like domain-containing protein</fullName>
    </recommendedName>
</protein>
<feature type="domain" description="Transposase IS4-like" evidence="3">
    <location>
        <begin position="160"/>
        <end position="352"/>
    </location>
</feature>
<feature type="region of interest" description="Disordered" evidence="1">
    <location>
        <begin position="531"/>
        <end position="552"/>
    </location>
</feature>
<keyword evidence="6" id="KW-1185">Reference proteome</keyword>
<comment type="caution">
    <text evidence="5">The sequence shown here is derived from an EMBL/GenBank/DDBJ whole genome shotgun (WGS) entry which is preliminary data.</text>
</comment>
<dbReference type="SUPFAM" id="SSF53098">
    <property type="entry name" value="Ribonuclease H-like"/>
    <property type="match status" value="1"/>
</dbReference>
<keyword evidence="2" id="KW-0472">Membrane</keyword>
<evidence type="ECO:0000259" key="3">
    <source>
        <dbReference type="Pfam" id="PF01609"/>
    </source>
</evidence>
<organism evidence="5 6">
    <name type="scientific">Nocardia cerradoensis</name>
    <dbReference type="NCBI Taxonomy" id="85688"/>
    <lineage>
        <taxon>Bacteria</taxon>
        <taxon>Bacillati</taxon>
        <taxon>Actinomycetota</taxon>
        <taxon>Actinomycetes</taxon>
        <taxon>Mycobacteriales</taxon>
        <taxon>Nocardiaceae</taxon>
        <taxon>Nocardia</taxon>
    </lineage>
</organism>
<dbReference type="Pfam" id="PF13006">
    <property type="entry name" value="Nterm_IS4"/>
    <property type="match status" value="1"/>
</dbReference>
<reference evidence="5 6" key="1">
    <citation type="submission" date="2017-07" db="EMBL/GenBank/DDBJ databases">
        <title>First draft Genome Sequence of Nocardia cerradoensis isolated from human infection.</title>
        <authorList>
            <person name="Carrasco G."/>
        </authorList>
    </citation>
    <scope>NUCLEOTIDE SEQUENCE [LARGE SCALE GENOMIC DNA]</scope>
    <source>
        <strain evidence="5 6">CNM20130759</strain>
    </source>
</reference>
<dbReference type="EMBL" id="NGAF01000029">
    <property type="protein sequence ID" value="OXR40643.1"/>
    <property type="molecule type" value="Genomic_DNA"/>
</dbReference>
<dbReference type="InterPro" id="IPR002559">
    <property type="entry name" value="Transposase_11"/>
</dbReference>
<evidence type="ECO:0000259" key="4">
    <source>
        <dbReference type="Pfam" id="PF13006"/>
    </source>
</evidence>
<dbReference type="NCBIfam" id="NF033592">
    <property type="entry name" value="transpos_IS4_1"/>
    <property type="match status" value="1"/>
</dbReference>
<dbReference type="AlphaFoldDB" id="A0A231GVJ7"/>
<evidence type="ECO:0008006" key="7">
    <source>
        <dbReference type="Google" id="ProtNLM"/>
    </source>
</evidence>
<dbReference type="InterPro" id="IPR012337">
    <property type="entry name" value="RNaseH-like_sf"/>
</dbReference>
<sequence>MPSQSVTTTLTRTITVAGGIFAPGHLGELTQYLPFELIDDVLTRTRTVQRRTRLLPSRVGVYFVLALAVFPTLGYERVWDKLIAGLGSLLPRRPSEKGLRDLRRRLGAAPLRALFEVVAGPLAQPATPGVCYRHWRTVAFDGCGSLQAPDQDRIRMRLGKFTRYRGGTEGYPHLRVVTLCETGTRGLLGAVFGSIKRSETDYAATLVPLLNDTMLLLADRNFGGDDILTRVAASGAQLVVRLSSRRRPAVWATLPDGSVLTRINGYRFRIVDIQITATCADGSRTGDRYRIITTLLNHRTDPAIQIARLYHERWEIESAFFALRHTMFRGRVLRSTDPVGLEQEMWAALTIYQTLRRAMCDAVETAPGTDPDRASFTVAMTAAINQIVTATNITSNDSPENAIARAVLEKLLPARRPRISARKVKCPMSRYGTALTGNRPTKSQAVIRLELCALTDPQQTEAAEHPASTADPGHRQQVLQLLRTDPDRDWTPSEITQELKHVRYRSLCSQIGRWTDQGFLDRIGRGRYRLNRQWLAPEPPQPDGDSTTDPTA</sequence>
<feature type="transmembrane region" description="Helical" evidence="2">
    <location>
        <begin position="59"/>
        <end position="75"/>
    </location>
</feature>
<evidence type="ECO:0000313" key="5">
    <source>
        <dbReference type="EMBL" id="OXR40643.1"/>
    </source>
</evidence>
<keyword evidence="2" id="KW-1133">Transmembrane helix</keyword>
<keyword evidence="2" id="KW-0812">Transmembrane</keyword>
<evidence type="ECO:0000256" key="2">
    <source>
        <dbReference type="SAM" id="Phobius"/>
    </source>
</evidence>
<name>A0A231GVJ7_9NOCA</name>
<evidence type="ECO:0000256" key="1">
    <source>
        <dbReference type="SAM" id="MobiDB-lite"/>
    </source>
</evidence>
<dbReference type="InterPro" id="IPR047952">
    <property type="entry name" value="Transpos_IS4"/>
</dbReference>
<gene>
    <name evidence="5" type="ORF">B7C42_07328</name>
</gene>
<dbReference type="Proteomes" id="UP000215506">
    <property type="component" value="Unassembled WGS sequence"/>
</dbReference>
<dbReference type="GO" id="GO:0006313">
    <property type="term" value="P:DNA transposition"/>
    <property type="evidence" value="ECO:0007669"/>
    <property type="project" value="InterPro"/>
</dbReference>
<dbReference type="InterPro" id="IPR024473">
    <property type="entry name" value="Transposases_IS4_N"/>
</dbReference>
<evidence type="ECO:0000313" key="6">
    <source>
        <dbReference type="Proteomes" id="UP000215506"/>
    </source>
</evidence>
<dbReference type="GO" id="GO:0003677">
    <property type="term" value="F:DNA binding"/>
    <property type="evidence" value="ECO:0007669"/>
    <property type="project" value="InterPro"/>
</dbReference>
<proteinExistence type="predicted"/>
<dbReference type="RefSeq" id="WP_082976714.1">
    <property type="nucleotide sequence ID" value="NZ_NGAF01000029.1"/>
</dbReference>
<feature type="domain" description="Transposase IS4 N-terminal" evidence="4">
    <location>
        <begin position="24"/>
        <end position="116"/>
    </location>
</feature>
<dbReference type="Pfam" id="PF01609">
    <property type="entry name" value="DDE_Tnp_1"/>
    <property type="match status" value="1"/>
</dbReference>
<dbReference type="GO" id="GO:0004803">
    <property type="term" value="F:transposase activity"/>
    <property type="evidence" value="ECO:0007669"/>
    <property type="project" value="InterPro"/>
</dbReference>